<evidence type="ECO:0000256" key="2">
    <source>
        <dbReference type="SAM" id="Phobius"/>
    </source>
</evidence>
<dbReference type="AlphaFoldDB" id="A0A4Z2JCJ9"/>
<protein>
    <submittedName>
        <fullName evidence="3">Uncharacterized protein</fullName>
    </submittedName>
</protein>
<keyword evidence="2" id="KW-0472">Membrane</keyword>
<evidence type="ECO:0000313" key="3">
    <source>
        <dbReference type="EMBL" id="TNN87503.1"/>
    </source>
</evidence>
<dbReference type="EMBL" id="SRLO01000010">
    <property type="protein sequence ID" value="TNN87503.1"/>
    <property type="molecule type" value="Genomic_DNA"/>
</dbReference>
<keyword evidence="2" id="KW-0812">Transmembrane</keyword>
<feature type="region of interest" description="Disordered" evidence="1">
    <location>
        <begin position="171"/>
        <end position="192"/>
    </location>
</feature>
<sequence>MMGLLLLKPQEVSVCSCRGSSVQLSSPSKNILKTELLTYGSLSLGTTLCSPSTAPRESSGRRVICLFWKRKYCQSWKHIVLYCTEQEGTAGVMVMDKGTCGPILIGRGLGRVIEHIAKERRDEGGGGLAPYALIVTESYHFIFVLDVVLLLFFGLLMVQLNEEKVNACSDCSAHHGPGHRDPPPAASGSAERIHTQQYKLHVPSCLTLDDLRQVQRKIRALGHCGCSGPSLRDKGLRSRPDAHA</sequence>
<organism evidence="3 4">
    <name type="scientific">Liparis tanakae</name>
    <name type="common">Tanaka's snailfish</name>
    <dbReference type="NCBI Taxonomy" id="230148"/>
    <lineage>
        <taxon>Eukaryota</taxon>
        <taxon>Metazoa</taxon>
        <taxon>Chordata</taxon>
        <taxon>Craniata</taxon>
        <taxon>Vertebrata</taxon>
        <taxon>Euteleostomi</taxon>
        <taxon>Actinopterygii</taxon>
        <taxon>Neopterygii</taxon>
        <taxon>Teleostei</taxon>
        <taxon>Neoteleostei</taxon>
        <taxon>Acanthomorphata</taxon>
        <taxon>Eupercaria</taxon>
        <taxon>Perciformes</taxon>
        <taxon>Cottioidei</taxon>
        <taxon>Cottales</taxon>
        <taxon>Liparidae</taxon>
        <taxon>Liparis</taxon>
    </lineage>
</organism>
<keyword evidence="2" id="KW-1133">Transmembrane helix</keyword>
<comment type="caution">
    <text evidence="3">The sequence shown here is derived from an EMBL/GenBank/DDBJ whole genome shotgun (WGS) entry which is preliminary data.</text>
</comment>
<evidence type="ECO:0000256" key="1">
    <source>
        <dbReference type="SAM" id="MobiDB-lite"/>
    </source>
</evidence>
<feature type="transmembrane region" description="Helical" evidence="2">
    <location>
        <begin position="139"/>
        <end position="158"/>
    </location>
</feature>
<keyword evidence="4" id="KW-1185">Reference proteome</keyword>
<name>A0A4Z2JCJ9_9TELE</name>
<reference evidence="3 4" key="1">
    <citation type="submission" date="2019-03" db="EMBL/GenBank/DDBJ databases">
        <title>First draft genome of Liparis tanakae, snailfish: a comprehensive survey of snailfish specific genes.</title>
        <authorList>
            <person name="Kim W."/>
            <person name="Song I."/>
            <person name="Jeong J.-H."/>
            <person name="Kim D."/>
            <person name="Kim S."/>
            <person name="Ryu S."/>
            <person name="Song J.Y."/>
            <person name="Lee S.K."/>
        </authorList>
    </citation>
    <scope>NUCLEOTIDE SEQUENCE [LARGE SCALE GENOMIC DNA]</scope>
    <source>
        <tissue evidence="3">Muscle</tissue>
    </source>
</reference>
<evidence type="ECO:0000313" key="4">
    <source>
        <dbReference type="Proteomes" id="UP000314294"/>
    </source>
</evidence>
<accession>A0A4Z2JCJ9</accession>
<gene>
    <name evidence="3" type="ORF">EYF80_002220</name>
</gene>
<proteinExistence type="predicted"/>
<dbReference type="Proteomes" id="UP000314294">
    <property type="component" value="Unassembled WGS sequence"/>
</dbReference>